<gene>
    <name evidence="1" type="ORF">L6164_021675</name>
</gene>
<evidence type="ECO:0000313" key="1">
    <source>
        <dbReference type="EMBL" id="KAI4329408.1"/>
    </source>
</evidence>
<dbReference type="EMBL" id="CM039433">
    <property type="protein sequence ID" value="KAI4329408.1"/>
    <property type="molecule type" value="Genomic_DNA"/>
</dbReference>
<dbReference type="Proteomes" id="UP000828941">
    <property type="component" value="Chromosome 8"/>
</dbReference>
<keyword evidence="2" id="KW-1185">Reference proteome</keyword>
<protein>
    <submittedName>
        <fullName evidence="1">Uncharacterized protein</fullName>
    </submittedName>
</protein>
<evidence type="ECO:0000313" key="2">
    <source>
        <dbReference type="Proteomes" id="UP000828941"/>
    </source>
</evidence>
<accession>A0ACB9MZ88</accession>
<proteinExistence type="predicted"/>
<name>A0ACB9MZ88_BAUVA</name>
<reference evidence="1 2" key="1">
    <citation type="journal article" date="2022" name="DNA Res.">
        <title>Chromosomal-level genome assembly of the orchid tree Bauhinia variegata (Leguminosae; Cercidoideae) supports the allotetraploid origin hypothesis of Bauhinia.</title>
        <authorList>
            <person name="Zhong Y."/>
            <person name="Chen Y."/>
            <person name="Zheng D."/>
            <person name="Pang J."/>
            <person name="Liu Y."/>
            <person name="Luo S."/>
            <person name="Meng S."/>
            <person name="Qian L."/>
            <person name="Wei D."/>
            <person name="Dai S."/>
            <person name="Zhou R."/>
        </authorList>
    </citation>
    <scope>NUCLEOTIDE SEQUENCE [LARGE SCALE GENOMIC DNA]</scope>
    <source>
        <strain evidence="1">BV-YZ2020</strain>
    </source>
</reference>
<sequence length="542" mass="61797">MGLSSKILKASLVVFAIAFPLLLIVTLMYQNSLYDHFEQLPREKVFGERIQNITVEGLRATDKSNAVPEVQKDSSQQTRITREKLVNGLLPTSGFDEESCLSRFESYLYRKTSPHKPSPYLISKLRNYEKLHQRCGPHTRFYNRTIIKIIKSGTKGAATNCKYIVWTPANGLGNRMMSMVATFLYAVLTERVLLVQFNTDMVGLFCEPFPSSSWILPENFPFINNKRYKETYESLLHKDKENNSQLIAPSVLHLNLQHTHNSPERFFHCDHSQDLLQKVAVLIFMSDQYFVSSLFIISSFNQELSKMFPKKDTIFHYLGRYLFHPSNEVWGTINRFYQAYLAKADERVGLQIRLFNPDLTPYETIMGQILNCTLQHKILPELDTRNGAVASPRKTQTLKSVLVASLHPEYGENLKAMYLSKPTVTGEIVGVYQPSHEEKQKSFDNTHNIKALTEMYLLSFCDVLVTSSASTFGYVAQSLGALKPWILHKALDANIPSPACVRDFSMDPCYHHPPTHDCRGNSAHDLPYTSKCADYSFGVKLS</sequence>
<organism evidence="1 2">
    <name type="scientific">Bauhinia variegata</name>
    <name type="common">Purple orchid tree</name>
    <name type="synonym">Phanera variegata</name>
    <dbReference type="NCBI Taxonomy" id="167791"/>
    <lineage>
        <taxon>Eukaryota</taxon>
        <taxon>Viridiplantae</taxon>
        <taxon>Streptophyta</taxon>
        <taxon>Embryophyta</taxon>
        <taxon>Tracheophyta</taxon>
        <taxon>Spermatophyta</taxon>
        <taxon>Magnoliopsida</taxon>
        <taxon>eudicotyledons</taxon>
        <taxon>Gunneridae</taxon>
        <taxon>Pentapetalae</taxon>
        <taxon>rosids</taxon>
        <taxon>fabids</taxon>
        <taxon>Fabales</taxon>
        <taxon>Fabaceae</taxon>
        <taxon>Cercidoideae</taxon>
        <taxon>Cercideae</taxon>
        <taxon>Bauhiniinae</taxon>
        <taxon>Bauhinia</taxon>
    </lineage>
</organism>
<comment type="caution">
    <text evidence="1">The sequence shown here is derived from an EMBL/GenBank/DDBJ whole genome shotgun (WGS) entry which is preliminary data.</text>
</comment>